<dbReference type="PANTHER" id="PTHR43798">
    <property type="entry name" value="MONOACYLGLYCEROL LIPASE"/>
    <property type="match status" value="1"/>
</dbReference>
<organism evidence="2 3">
    <name type="scientific">Sulfitobacter porphyrae</name>
    <dbReference type="NCBI Taxonomy" id="1246864"/>
    <lineage>
        <taxon>Bacteria</taxon>
        <taxon>Pseudomonadati</taxon>
        <taxon>Pseudomonadota</taxon>
        <taxon>Alphaproteobacteria</taxon>
        <taxon>Rhodobacterales</taxon>
        <taxon>Roseobacteraceae</taxon>
        <taxon>Sulfitobacter</taxon>
    </lineage>
</organism>
<evidence type="ECO:0000313" key="3">
    <source>
        <dbReference type="Proteomes" id="UP001596353"/>
    </source>
</evidence>
<gene>
    <name evidence="2" type="ORF">ACFQFQ_27350</name>
</gene>
<dbReference type="InterPro" id="IPR050266">
    <property type="entry name" value="AB_hydrolase_sf"/>
</dbReference>
<dbReference type="PANTHER" id="PTHR43798:SF33">
    <property type="entry name" value="HYDROLASE, PUTATIVE (AFU_ORTHOLOGUE AFUA_2G14860)-RELATED"/>
    <property type="match status" value="1"/>
</dbReference>
<dbReference type="InterPro" id="IPR029058">
    <property type="entry name" value="AB_hydrolase_fold"/>
</dbReference>
<dbReference type="Pfam" id="PF00561">
    <property type="entry name" value="Abhydrolase_1"/>
    <property type="match status" value="1"/>
</dbReference>
<dbReference type="SUPFAM" id="SSF53474">
    <property type="entry name" value="alpha/beta-Hydrolases"/>
    <property type="match status" value="1"/>
</dbReference>
<reference evidence="3" key="1">
    <citation type="journal article" date="2019" name="Int. J. Syst. Evol. Microbiol.">
        <title>The Global Catalogue of Microorganisms (GCM) 10K type strain sequencing project: providing services to taxonomists for standard genome sequencing and annotation.</title>
        <authorList>
            <consortium name="The Broad Institute Genomics Platform"/>
            <consortium name="The Broad Institute Genome Sequencing Center for Infectious Disease"/>
            <person name="Wu L."/>
            <person name="Ma J."/>
        </authorList>
    </citation>
    <scope>NUCLEOTIDE SEQUENCE [LARGE SCALE GENOMIC DNA]</scope>
    <source>
        <strain evidence="3">CCUG 66188</strain>
    </source>
</reference>
<dbReference type="Proteomes" id="UP001596353">
    <property type="component" value="Unassembled WGS sequence"/>
</dbReference>
<sequence length="258" mass="28301">MPLACSADPDMGLPPLLMVHGLLVSRRLWEPNESLAQSFRRIRVDLPAHGDSSSPRSAAEADPEYLVRQLDALRQELGIERWHLCGQSFGAGLVLRYALDLPQHSGALVFTNANAALRHDWPDELKEANANRINALKTNGTDALRGLPYHPVHARRFPADLRAALTRDADGTDPDGLALLLGEGLPRLSVQHRLQELRVPAMLINGVKESKFQPIRNWLSRMHPSIGITDLEGGHSVNVDCSAAFDSAVCDFLGKVPL</sequence>
<dbReference type="EMBL" id="JBHSWG010000004">
    <property type="protein sequence ID" value="MFC6762407.1"/>
    <property type="molecule type" value="Genomic_DNA"/>
</dbReference>
<dbReference type="GO" id="GO:0016787">
    <property type="term" value="F:hydrolase activity"/>
    <property type="evidence" value="ECO:0007669"/>
    <property type="project" value="UniProtKB-KW"/>
</dbReference>
<keyword evidence="3" id="KW-1185">Reference proteome</keyword>
<name>A0ABW2B9Y2_9RHOB</name>
<feature type="domain" description="AB hydrolase-1" evidence="1">
    <location>
        <begin position="14"/>
        <end position="129"/>
    </location>
</feature>
<dbReference type="Gene3D" id="3.40.50.1820">
    <property type="entry name" value="alpha/beta hydrolase"/>
    <property type="match status" value="1"/>
</dbReference>
<evidence type="ECO:0000313" key="2">
    <source>
        <dbReference type="EMBL" id="MFC6762407.1"/>
    </source>
</evidence>
<evidence type="ECO:0000259" key="1">
    <source>
        <dbReference type="Pfam" id="PF00561"/>
    </source>
</evidence>
<proteinExistence type="predicted"/>
<keyword evidence="2" id="KW-0378">Hydrolase</keyword>
<protein>
    <submittedName>
        <fullName evidence="2">Alpha/beta fold hydrolase</fullName>
    </submittedName>
</protein>
<comment type="caution">
    <text evidence="2">The sequence shown here is derived from an EMBL/GenBank/DDBJ whole genome shotgun (WGS) entry which is preliminary data.</text>
</comment>
<dbReference type="InterPro" id="IPR000073">
    <property type="entry name" value="AB_hydrolase_1"/>
</dbReference>
<accession>A0ABW2B9Y2</accession>